<dbReference type="EMBL" id="JAGIOH010000001">
    <property type="protein sequence ID" value="MBP2403057.1"/>
    <property type="molecule type" value="Genomic_DNA"/>
</dbReference>
<evidence type="ECO:0000313" key="1">
    <source>
        <dbReference type="EMBL" id="MBP2403057.1"/>
    </source>
</evidence>
<dbReference type="RefSeq" id="WP_209519040.1">
    <property type="nucleotide sequence ID" value="NZ_JAGIOH010000001.1"/>
</dbReference>
<evidence type="ECO:0000313" key="2">
    <source>
        <dbReference type="Proteomes" id="UP001519291"/>
    </source>
</evidence>
<gene>
    <name evidence="1" type="ORF">JO379_002526</name>
</gene>
<proteinExistence type="predicted"/>
<organism evidence="1 2">
    <name type="scientific">Streptomyces syringium</name>
    <dbReference type="NCBI Taxonomy" id="76729"/>
    <lineage>
        <taxon>Bacteria</taxon>
        <taxon>Bacillati</taxon>
        <taxon>Actinomycetota</taxon>
        <taxon>Actinomycetes</taxon>
        <taxon>Kitasatosporales</taxon>
        <taxon>Streptomycetaceae</taxon>
        <taxon>Streptomyces</taxon>
    </lineage>
</organism>
<sequence length="106" mass="11747">MTYRVGVFVMDTRENRLMQVMGHVGDRVQVRTPGGGLEWEVPSDVLRLATSEERAAARAATTRLMNCAECAELETARRRAIADGDEEKAGDALVAVRSHRRRAHAL</sequence>
<accession>A0ABS4Y2P9</accession>
<keyword evidence="2" id="KW-1185">Reference proteome</keyword>
<comment type="caution">
    <text evidence="1">The sequence shown here is derived from an EMBL/GenBank/DDBJ whole genome shotgun (WGS) entry which is preliminary data.</text>
</comment>
<reference evidence="1 2" key="1">
    <citation type="submission" date="2021-03" db="EMBL/GenBank/DDBJ databases">
        <title>Sequencing the genomes of 1000 actinobacteria strains.</title>
        <authorList>
            <person name="Klenk H.-P."/>
        </authorList>
    </citation>
    <scope>NUCLEOTIDE SEQUENCE [LARGE SCALE GENOMIC DNA]</scope>
    <source>
        <strain evidence="1 2">DSM 41480</strain>
    </source>
</reference>
<dbReference type="Proteomes" id="UP001519291">
    <property type="component" value="Unassembled WGS sequence"/>
</dbReference>
<name>A0ABS4Y2P9_9ACTN</name>
<protein>
    <submittedName>
        <fullName evidence="1">Uncharacterized protein</fullName>
    </submittedName>
</protein>
<dbReference type="GeneID" id="91569395"/>